<proteinExistence type="predicted"/>
<feature type="transmembrane region" description="Helical" evidence="1">
    <location>
        <begin position="6"/>
        <end position="25"/>
    </location>
</feature>
<keyword evidence="1" id="KW-0472">Membrane</keyword>
<evidence type="ECO:0000256" key="1">
    <source>
        <dbReference type="SAM" id="Phobius"/>
    </source>
</evidence>
<gene>
    <name evidence="2" type="ORF">ENU41_08480</name>
</gene>
<keyword evidence="1" id="KW-0812">Transmembrane</keyword>
<evidence type="ECO:0000313" key="2">
    <source>
        <dbReference type="EMBL" id="HGQ36689.1"/>
    </source>
</evidence>
<sequence>MDLTIVTLISTMLIVSSIITSILSSKIKIHSNRTKVIEGNKQATNSDYETISTGYAYTIDMGESMVIVVVMDKKNSFNSFLGSQPIPIKVLGVEESN</sequence>
<dbReference type="EMBL" id="DTCK01000045">
    <property type="protein sequence ID" value="HGQ36689.1"/>
    <property type="molecule type" value="Genomic_DNA"/>
</dbReference>
<reference evidence="2" key="1">
    <citation type="journal article" date="2020" name="mSystems">
        <title>Genome- and Community-Level Interaction Insights into Carbon Utilization and Element Cycling Functions of Hydrothermarchaeota in Hydrothermal Sediment.</title>
        <authorList>
            <person name="Zhou Z."/>
            <person name="Liu Y."/>
            <person name="Xu W."/>
            <person name="Pan J."/>
            <person name="Luo Z.H."/>
            <person name="Li M."/>
        </authorList>
    </citation>
    <scope>NUCLEOTIDE SEQUENCE</scope>
    <source>
        <strain evidence="2">SpSt-667</strain>
    </source>
</reference>
<name>A0A832FQ49_9CREN</name>
<dbReference type="AlphaFoldDB" id="A0A832FQ49"/>
<comment type="caution">
    <text evidence="2">The sequence shown here is derived from an EMBL/GenBank/DDBJ whole genome shotgun (WGS) entry which is preliminary data.</text>
</comment>
<organism evidence="2">
    <name type="scientific">Ignisphaera aggregans</name>
    <dbReference type="NCBI Taxonomy" id="334771"/>
    <lineage>
        <taxon>Archaea</taxon>
        <taxon>Thermoproteota</taxon>
        <taxon>Thermoprotei</taxon>
        <taxon>Desulfurococcales</taxon>
        <taxon>Desulfurococcaceae</taxon>
        <taxon>Ignisphaera</taxon>
    </lineage>
</organism>
<protein>
    <submittedName>
        <fullName evidence="2">Uncharacterized protein</fullName>
    </submittedName>
</protein>
<accession>A0A832FQ49</accession>
<keyword evidence="1" id="KW-1133">Transmembrane helix</keyword>